<proteinExistence type="predicted"/>
<feature type="region of interest" description="Disordered" evidence="1">
    <location>
        <begin position="19"/>
        <end position="41"/>
    </location>
</feature>
<dbReference type="AlphaFoldDB" id="A0A0E9Q615"/>
<evidence type="ECO:0000256" key="1">
    <source>
        <dbReference type="SAM" id="MobiDB-lite"/>
    </source>
</evidence>
<accession>A0A0E9Q615</accession>
<reference evidence="2" key="2">
    <citation type="journal article" date="2015" name="Fish Shellfish Immunol.">
        <title>Early steps in the European eel (Anguilla anguilla)-Vibrio vulnificus interaction in the gills: Role of the RtxA13 toxin.</title>
        <authorList>
            <person name="Callol A."/>
            <person name="Pajuelo D."/>
            <person name="Ebbesson L."/>
            <person name="Teles M."/>
            <person name="MacKenzie S."/>
            <person name="Amaro C."/>
        </authorList>
    </citation>
    <scope>NUCLEOTIDE SEQUENCE</scope>
</reference>
<reference evidence="2" key="1">
    <citation type="submission" date="2014-11" db="EMBL/GenBank/DDBJ databases">
        <authorList>
            <person name="Amaro Gonzalez C."/>
        </authorList>
    </citation>
    <scope>NUCLEOTIDE SEQUENCE</scope>
</reference>
<evidence type="ECO:0000313" key="2">
    <source>
        <dbReference type="EMBL" id="JAH11967.1"/>
    </source>
</evidence>
<dbReference type="EMBL" id="GBXM01096610">
    <property type="protein sequence ID" value="JAH11967.1"/>
    <property type="molecule type" value="Transcribed_RNA"/>
</dbReference>
<name>A0A0E9Q615_ANGAN</name>
<organism evidence="2">
    <name type="scientific">Anguilla anguilla</name>
    <name type="common">European freshwater eel</name>
    <name type="synonym">Muraena anguilla</name>
    <dbReference type="NCBI Taxonomy" id="7936"/>
    <lineage>
        <taxon>Eukaryota</taxon>
        <taxon>Metazoa</taxon>
        <taxon>Chordata</taxon>
        <taxon>Craniata</taxon>
        <taxon>Vertebrata</taxon>
        <taxon>Euteleostomi</taxon>
        <taxon>Actinopterygii</taxon>
        <taxon>Neopterygii</taxon>
        <taxon>Teleostei</taxon>
        <taxon>Anguilliformes</taxon>
        <taxon>Anguillidae</taxon>
        <taxon>Anguilla</taxon>
    </lineage>
</organism>
<sequence length="41" mass="4434">MIGIYDLSVRGKSLSPLPRFEGEIRNGGRTDGVVSQSPTRS</sequence>
<protein>
    <submittedName>
        <fullName evidence="2">Uncharacterized protein</fullName>
    </submittedName>
</protein>